<keyword evidence="6" id="KW-0560">Oxidoreductase</keyword>
<dbReference type="InterPro" id="IPR036010">
    <property type="entry name" value="2Fe-2S_ferredoxin-like_sf"/>
</dbReference>
<dbReference type="Gene3D" id="2.40.30.10">
    <property type="entry name" value="Translation factors"/>
    <property type="match status" value="1"/>
</dbReference>
<gene>
    <name evidence="11" type="ORF">ACFFUR_12820</name>
</gene>
<evidence type="ECO:0000256" key="8">
    <source>
        <dbReference type="ARBA" id="ARBA00023014"/>
    </source>
</evidence>
<dbReference type="InterPro" id="IPR012675">
    <property type="entry name" value="Beta-grasp_dom_sf"/>
</dbReference>
<evidence type="ECO:0000313" key="12">
    <source>
        <dbReference type="Proteomes" id="UP001589654"/>
    </source>
</evidence>
<evidence type="ECO:0000313" key="11">
    <source>
        <dbReference type="EMBL" id="MFB9212690.1"/>
    </source>
</evidence>
<dbReference type="EMBL" id="JBHMEW010000063">
    <property type="protein sequence ID" value="MFB9212690.1"/>
    <property type="molecule type" value="Genomic_DNA"/>
</dbReference>
<keyword evidence="12" id="KW-1185">Reference proteome</keyword>
<keyword evidence="7" id="KW-0408">Iron</keyword>
<dbReference type="InterPro" id="IPR001041">
    <property type="entry name" value="2Fe-2S_ferredoxin-type"/>
</dbReference>
<dbReference type="RefSeq" id="WP_290247538.1">
    <property type="nucleotide sequence ID" value="NZ_JAUFQT010000001.1"/>
</dbReference>
<dbReference type="PROSITE" id="PS51085">
    <property type="entry name" value="2FE2S_FER_2"/>
    <property type="match status" value="1"/>
</dbReference>
<keyword evidence="2" id="KW-0285">Flavoprotein</keyword>
<dbReference type="Pfam" id="PF00111">
    <property type="entry name" value="Fer2"/>
    <property type="match status" value="1"/>
</dbReference>
<evidence type="ECO:0000256" key="1">
    <source>
        <dbReference type="ARBA" id="ARBA00001974"/>
    </source>
</evidence>
<dbReference type="InterPro" id="IPR050415">
    <property type="entry name" value="MRET"/>
</dbReference>
<evidence type="ECO:0000259" key="9">
    <source>
        <dbReference type="PROSITE" id="PS51085"/>
    </source>
</evidence>
<dbReference type="SUPFAM" id="SSF63380">
    <property type="entry name" value="Riboflavin synthase domain-like"/>
    <property type="match status" value="1"/>
</dbReference>
<evidence type="ECO:0000256" key="4">
    <source>
        <dbReference type="ARBA" id="ARBA00022723"/>
    </source>
</evidence>
<dbReference type="SUPFAM" id="SSF52343">
    <property type="entry name" value="Ferredoxin reductase-like, C-terminal NADP-linked domain"/>
    <property type="match status" value="1"/>
</dbReference>
<feature type="domain" description="2Fe-2S ferredoxin-type" evidence="9">
    <location>
        <begin position="264"/>
        <end position="352"/>
    </location>
</feature>
<dbReference type="CDD" id="cd06214">
    <property type="entry name" value="PA_degradation_oxidoreductase_like"/>
    <property type="match status" value="1"/>
</dbReference>
<dbReference type="InterPro" id="IPR001433">
    <property type="entry name" value="OxRdtase_FAD/NAD-bd"/>
</dbReference>
<dbReference type="InterPro" id="IPR017938">
    <property type="entry name" value="Riboflavin_synthase-like_b-brl"/>
</dbReference>
<dbReference type="PRINTS" id="PR00371">
    <property type="entry name" value="FPNCR"/>
</dbReference>
<accession>A0ABV5J995</accession>
<dbReference type="InterPro" id="IPR017927">
    <property type="entry name" value="FAD-bd_FR_type"/>
</dbReference>
<dbReference type="CDD" id="cd00207">
    <property type="entry name" value="fer2"/>
    <property type="match status" value="1"/>
</dbReference>
<keyword evidence="3" id="KW-0001">2Fe-2S</keyword>
<dbReference type="PROSITE" id="PS00197">
    <property type="entry name" value="2FE2S_FER_1"/>
    <property type="match status" value="1"/>
</dbReference>
<dbReference type="Pfam" id="PF00970">
    <property type="entry name" value="FAD_binding_6"/>
    <property type="match status" value="1"/>
</dbReference>
<dbReference type="PROSITE" id="PS51384">
    <property type="entry name" value="FAD_FR"/>
    <property type="match status" value="1"/>
</dbReference>
<keyword evidence="4" id="KW-0479">Metal-binding</keyword>
<evidence type="ECO:0000259" key="10">
    <source>
        <dbReference type="PROSITE" id="PS51384"/>
    </source>
</evidence>
<dbReference type="InterPro" id="IPR039261">
    <property type="entry name" value="FNR_nucleotide-bd"/>
</dbReference>
<dbReference type="InterPro" id="IPR001709">
    <property type="entry name" value="Flavoprot_Pyr_Nucl_cyt_Rdtase"/>
</dbReference>
<feature type="domain" description="FAD-binding FR-type" evidence="10">
    <location>
        <begin position="2"/>
        <end position="105"/>
    </location>
</feature>
<evidence type="ECO:0000256" key="2">
    <source>
        <dbReference type="ARBA" id="ARBA00022630"/>
    </source>
</evidence>
<dbReference type="PANTHER" id="PTHR47354:SF8">
    <property type="entry name" value="1,2-PHENYLACETYL-COA EPOXIDASE, SUBUNIT E"/>
    <property type="match status" value="1"/>
</dbReference>
<name>A0ABV5J995_9BACT</name>
<comment type="caution">
    <text evidence="11">The sequence shown here is derived from an EMBL/GenBank/DDBJ whole genome shotgun (WGS) entry which is preliminary data.</text>
</comment>
<evidence type="ECO:0000256" key="6">
    <source>
        <dbReference type="ARBA" id="ARBA00023002"/>
    </source>
</evidence>
<dbReference type="PANTHER" id="PTHR47354">
    <property type="entry name" value="NADH OXIDOREDUCTASE HCR"/>
    <property type="match status" value="1"/>
</dbReference>
<evidence type="ECO:0000256" key="7">
    <source>
        <dbReference type="ARBA" id="ARBA00023004"/>
    </source>
</evidence>
<dbReference type="Gene3D" id="3.40.50.80">
    <property type="entry name" value="Nucleotide-binding domain of ferredoxin-NADP reductase (FNR) module"/>
    <property type="match status" value="1"/>
</dbReference>
<evidence type="ECO:0000256" key="3">
    <source>
        <dbReference type="ARBA" id="ARBA00022714"/>
    </source>
</evidence>
<dbReference type="Gene3D" id="3.10.20.30">
    <property type="match status" value="1"/>
</dbReference>
<protein>
    <submittedName>
        <fullName evidence="11">2Fe-2S iron-sulfur cluster-binding protein</fullName>
    </submittedName>
</protein>
<dbReference type="SUPFAM" id="SSF54292">
    <property type="entry name" value="2Fe-2S ferredoxin-like"/>
    <property type="match status" value="1"/>
</dbReference>
<dbReference type="InterPro" id="IPR006058">
    <property type="entry name" value="2Fe2S_fd_BS"/>
</dbReference>
<evidence type="ECO:0000256" key="5">
    <source>
        <dbReference type="ARBA" id="ARBA00022827"/>
    </source>
</evidence>
<reference evidence="11 12" key="1">
    <citation type="submission" date="2024-09" db="EMBL/GenBank/DDBJ databases">
        <authorList>
            <person name="Sun Q."/>
            <person name="Mori K."/>
        </authorList>
    </citation>
    <scope>NUCLEOTIDE SEQUENCE [LARGE SCALE GENOMIC DNA]</scope>
    <source>
        <strain evidence="11 12">CECT 7682</strain>
    </source>
</reference>
<keyword evidence="5" id="KW-0274">FAD</keyword>
<keyword evidence="8" id="KW-0411">Iron-sulfur</keyword>
<comment type="cofactor">
    <cofactor evidence="1">
        <name>FAD</name>
        <dbReference type="ChEBI" id="CHEBI:57692"/>
    </cofactor>
</comment>
<dbReference type="Pfam" id="PF00175">
    <property type="entry name" value="NAD_binding_1"/>
    <property type="match status" value="1"/>
</dbReference>
<proteinExistence type="predicted"/>
<dbReference type="Proteomes" id="UP001589654">
    <property type="component" value="Unassembled WGS sequence"/>
</dbReference>
<dbReference type="PRINTS" id="PR00410">
    <property type="entry name" value="PHEHYDRXLASE"/>
</dbReference>
<sequence length="352" mass="39101">MGKAISLKIKKVIKVTQDAVSLHFKQPFFKKIKYTPGQFLTLLVDIDGEIVRRCYSLNSAPGVDDYISVTVKRIKDGRVSNFLFNNIKEGDKIKVLTPMGNFTTKPDKNKKRHLVLFGAGSGITPLISIMKSILNKEPQSVVSLIYGNRDLESIIFDKELAEYKANFNGRLNLIHILDDPRGVEECYKGRVERSQVKGLLEGLPSFPEDETEYYICGPSGMMVEAEEGLKACGIPEERIFMEKFTSPPPSAEETKAAGPLLENREVSIIHNGKTYEVPVKAGTTILDAALDEKINLPYVCMDGICGTCKATCTSGEVFMRKGHVLSQKELDNNVVLTCLCKPLTNNVVLDFK</sequence>
<organism evidence="11 12">
    <name type="scientific">Echinicola jeungdonensis</name>
    <dbReference type="NCBI Taxonomy" id="709343"/>
    <lineage>
        <taxon>Bacteria</taxon>
        <taxon>Pseudomonadati</taxon>
        <taxon>Bacteroidota</taxon>
        <taxon>Cytophagia</taxon>
        <taxon>Cytophagales</taxon>
        <taxon>Cyclobacteriaceae</taxon>
        <taxon>Echinicola</taxon>
    </lineage>
</organism>
<dbReference type="InterPro" id="IPR008333">
    <property type="entry name" value="Cbr1-like_FAD-bd_dom"/>
</dbReference>